<keyword evidence="7" id="KW-1185">Reference proteome</keyword>
<evidence type="ECO:0000256" key="4">
    <source>
        <dbReference type="PROSITE-ProRule" id="PRU00335"/>
    </source>
</evidence>
<sequence length="201" mass="22511">MTSTRDQRAKETRRRMTAAACRLFSERGYAATTMDAVAKEAGVAVQTTYFTFRNKASLLQAAFEHAVLGPDEVPPHLSDWYRNARSAPDVETAVRIFVDGNFAILQRAAPLSWVMSADKDGRATADYNEGLRRDGFREHIEAFAAKHPLRDGLSPEHALDLLLVLVGPHQFQLFIGDYGWGLDEYRNWVVAVVLRELFAIG</sequence>
<accession>A0ABQ3GGV8</accession>
<evidence type="ECO:0000256" key="2">
    <source>
        <dbReference type="ARBA" id="ARBA00023125"/>
    </source>
</evidence>
<dbReference type="PANTHER" id="PTHR30055">
    <property type="entry name" value="HTH-TYPE TRANSCRIPTIONAL REGULATOR RUTR"/>
    <property type="match status" value="1"/>
</dbReference>
<gene>
    <name evidence="6" type="ORF">GCM10008096_10820</name>
</gene>
<evidence type="ECO:0000256" key="1">
    <source>
        <dbReference type="ARBA" id="ARBA00023015"/>
    </source>
</evidence>
<evidence type="ECO:0000313" key="6">
    <source>
        <dbReference type="EMBL" id="GHD04020.1"/>
    </source>
</evidence>
<organism evidence="6 7">
    <name type="scientific">Zhihengliuella salsuginis</name>
    <dbReference type="NCBI Taxonomy" id="578222"/>
    <lineage>
        <taxon>Bacteria</taxon>
        <taxon>Bacillati</taxon>
        <taxon>Actinomycetota</taxon>
        <taxon>Actinomycetes</taxon>
        <taxon>Micrococcales</taxon>
        <taxon>Micrococcaceae</taxon>
        <taxon>Zhihengliuella</taxon>
    </lineage>
</organism>
<dbReference type="Gene3D" id="1.10.357.10">
    <property type="entry name" value="Tetracycline Repressor, domain 2"/>
    <property type="match status" value="1"/>
</dbReference>
<comment type="caution">
    <text evidence="6">The sequence shown here is derived from an EMBL/GenBank/DDBJ whole genome shotgun (WGS) entry which is preliminary data.</text>
</comment>
<dbReference type="InterPro" id="IPR050109">
    <property type="entry name" value="HTH-type_TetR-like_transc_reg"/>
</dbReference>
<dbReference type="InterPro" id="IPR001647">
    <property type="entry name" value="HTH_TetR"/>
</dbReference>
<reference evidence="7" key="1">
    <citation type="journal article" date="2019" name="Int. J. Syst. Evol. Microbiol.">
        <title>The Global Catalogue of Microorganisms (GCM) 10K type strain sequencing project: providing services to taxonomists for standard genome sequencing and annotation.</title>
        <authorList>
            <consortium name="The Broad Institute Genomics Platform"/>
            <consortium name="The Broad Institute Genome Sequencing Center for Infectious Disease"/>
            <person name="Wu L."/>
            <person name="Ma J."/>
        </authorList>
    </citation>
    <scope>NUCLEOTIDE SEQUENCE [LARGE SCALE GENOMIC DNA]</scope>
    <source>
        <strain evidence="7">KCTC 19466</strain>
    </source>
</reference>
<feature type="domain" description="HTH tetR-type" evidence="5">
    <location>
        <begin position="10"/>
        <end position="70"/>
    </location>
</feature>
<dbReference type="EMBL" id="BMXK01000004">
    <property type="protein sequence ID" value="GHD04020.1"/>
    <property type="molecule type" value="Genomic_DNA"/>
</dbReference>
<dbReference type="PANTHER" id="PTHR30055:SF234">
    <property type="entry name" value="HTH-TYPE TRANSCRIPTIONAL REGULATOR BETI"/>
    <property type="match status" value="1"/>
</dbReference>
<dbReference type="SUPFAM" id="SSF46689">
    <property type="entry name" value="Homeodomain-like"/>
    <property type="match status" value="1"/>
</dbReference>
<keyword evidence="3" id="KW-0804">Transcription</keyword>
<evidence type="ECO:0000313" key="7">
    <source>
        <dbReference type="Proteomes" id="UP000642819"/>
    </source>
</evidence>
<dbReference type="InterPro" id="IPR009057">
    <property type="entry name" value="Homeodomain-like_sf"/>
</dbReference>
<feature type="DNA-binding region" description="H-T-H motif" evidence="4">
    <location>
        <begin position="33"/>
        <end position="52"/>
    </location>
</feature>
<keyword evidence="1" id="KW-0805">Transcription regulation</keyword>
<evidence type="ECO:0000256" key="3">
    <source>
        <dbReference type="ARBA" id="ARBA00023163"/>
    </source>
</evidence>
<protein>
    <submittedName>
        <fullName evidence="6">TetR family transcriptional regulator</fullName>
    </submittedName>
</protein>
<dbReference type="Pfam" id="PF00440">
    <property type="entry name" value="TetR_N"/>
    <property type="match status" value="1"/>
</dbReference>
<keyword evidence="2 4" id="KW-0238">DNA-binding</keyword>
<dbReference type="PRINTS" id="PR00455">
    <property type="entry name" value="HTHTETR"/>
</dbReference>
<proteinExistence type="predicted"/>
<dbReference type="Proteomes" id="UP000642819">
    <property type="component" value="Unassembled WGS sequence"/>
</dbReference>
<name>A0ABQ3GGV8_9MICC</name>
<dbReference type="PROSITE" id="PS50977">
    <property type="entry name" value="HTH_TETR_2"/>
    <property type="match status" value="1"/>
</dbReference>
<dbReference type="RefSeq" id="WP_189349115.1">
    <property type="nucleotide sequence ID" value="NZ_BMXK01000004.1"/>
</dbReference>
<evidence type="ECO:0000259" key="5">
    <source>
        <dbReference type="PROSITE" id="PS50977"/>
    </source>
</evidence>